<reference evidence="1 2" key="1">
    <citation type="submission" date="2019-08" db="EMBL/GenBank/DDBJ databases">
        <title>A chromosome-level genome assembly, high-density linkage maps, and genome scans reveal the genomic architecture of hybrid incompatibilities underlying speciation via character displacement in darters (Percidae: Etheostominae).</title>
        <authorList>
            <person name="Moran R.L."/>
            <person name="Catchen J.M."/>
            <person name="Fuller R.C."/>
        </authorList>
    </citation>
    <scope>NUCLEOTIDE SEQUENCE [LARGE SCALE GENOMIC DNA]</scope>
    <source>
        <strain evidence="1">EspeVRDwgs_2016</strain>
        <tissue evidence="1">Muscle</tissue>
    </source>
</reference>
<feature type="non-terminal residue" evidence="1">
    <location>
        <position position="70"/>
    </location>
</feature>
<protein>
    <submittedName>
        <fullName evidence="1">Uncharacterized protein</fullName>
    </submittedName>
</protein>
<dbReference type="EMBL" id="VOFY01000721">
    <property type="protein sequence ID" value="KAA8578403.1"/>
    <property type="molecule type" value="Genomic_DNA"/>
</dbReference>
<evidence type="ECO:0000313" key="1">
    <source>
        <dbReference type="EMBL" id="KAA8578403.1"/>
    </source>
</evidence>
<organism evidence="1 2">
    <name type="scientific">Etheostoma spectabile</name>
    <name type="common">orangethroat darter</name>
    <dbReference type="NCBI Taxonomy" id="54343"/>
    <lineage>
        <taxon>Eukaryota</taxon>
        <taxon>Metazoa</taxon>
        <taxon>Chordata</taxon>
        <taxon>Craniata</taxon>
        <taxon>Vertebrata</taxon>
        <taxon>Euteleostomi</taxon>
        <taxon>Actinopterygii</taxon>
        <taxon>Neopterygii</taxon>
        <taxon>Teleostei</taxon>
        <taxon>Neoteleostei</taxon>
        <taxon>Acanthomorphata</taxon>
        <taxon>Eupercaria</taxon>
        <taxon>Perciformes</taxon>
        <taxon>Percoidei</taxon>
        <taxon>Percidae</taxon>
        <taxon>Etheostomatinae</taxon>
        <taxon>Etheostoma</taxon>
    </lineage>
</organism>
<evidence type="ECO:0000313" key="2">
    <source>
        <dbReference type="Proteomes" id="UP000327493"/>
    </source>
</evidence>
<proteinExistence type="predicted"/>
<comment type="caution">
    <text evidence="1">The sequence shown here is derived from an EMBL/GenBank/DDBJ whole genome shotgun (WGS) entry which is preliminary data.</text>
</comment>
<keyword evidence="2" id="KW-1185">Reference proteome</keyword>
<sequence>MRGRRISSPHHNGELLPSGQAAGRCWEEAENDFQVVTGWGANYQKNMLADLLQSVCPPASGTAELVRKKR</sequence>
<dbReference type="AlphaFoldDB" id="A0A5J5CB57"/>
<name>A0A5J5CB57_9PERO</name>
<gene>
    <name evidence="1" type="ORF">FQN60_002515</name>
</gene>
<accession>A0A5J5CB57</accession>
<dbReference type="Proteomes" id="UP000327493">
    <property type="component" value="Unassembled WGS sequence"/>
</dbReference>